<proteinExistence type="inferred from homology"/>
<dbReference type="Pfam" id="PF13412">
    <property type="entry name" value="HTH_24"/>
    <property type="match status" value="1"/>
</dbReference>
<dbReference type="PANTHER" id="PTHR18964">
    <property type="entry name" value="ROK (REPRESSOR, ORF, KINASE) FAMILY"/>
    <property type="match status" value="1"/>
</dbReference>
<comment type="similarity">
    <text evidence="1">Belongs to the ROK (NagC/XylR) family.</text>
</comment>
<dbReference type="EMBL" id="CP022521">
    <property type="protein sequence ID" value="ASO19310.1"/>
    <property type="molecule type" value="Genomic_DNA"/>
</dbReference>
<dbReference type="Pfam" id="PF00480">
    <property type="entry name" value="ROK"/>
    <property type="match status" value="1"/>
</dbReference>
<dbReference type="InterPro" id="IPR011991">
    <property type="entry name" value="ArsR-like_HTH"/>
</dbReference>
<dbReference type="InterPro" id="IPR036390">
    <property type="entry name" value="WH_DNA-bd_sf"/>
</dbReference>
<dbReference type="AlphaFoldDB" id="A0A221W0N1"/>
<dbReference type="Gene3D" id="3.30.420.40">
    <property type="match status" value="2"/>
</dbReference>
<protein>
    <submittedName>
        <fullName evidence="2">N-acetylglucosamine repressor</fullName>
    </submittedName>
</protein>
<dbReference type="CDD" id="cd00090">
    <property type="entry name" value="HTH_ARSR"/>
    <property type="match status" value="1"/>
</dbReference>
<dbReference type="Proteomes" id="UP000204221">
    <property type="component" value="Chromosome"/>
</dbReference>
<dbReference type="PANTHER" id="PTHR18964:SF173">
    <property type="entry name" value="GLUCOKINASE"/>
    <property type="match status" value="1"/>
</dbReference>
<evidence type="ECO:0000256" key="1">
    <source>
        <dbReference type="ARBA" id="ARBA00006479"/>
    </source>
</evidence>
<dbReference type="InterPro" id="IPR036388">
    <property type="entry name" value="WH-like_DNA-bd_sf"/>
</dbReference>
<sequence length="410" mass="42337">MRGGANLPLIGTYNRGVVLESIRSNGPISRVELTTLTGLTAPTVSNIVRRLIDDGLVVEAGQGRSTGGKRRTLLTLNPTARYALGVRIDLQGTTLVVIDLAGRVVVRARHREASTDPGEIIANIAGHASGILDSARIDKAAVVGVGVAAPGPIDHERGVILDPPNMTHWHDVALRGELAAALNLPVMIDNDATAAAVGEHWIGCATTARDFASIYMETGIGAGVFLDGRVYRGATSNVGELGHISLNVNGDWCFCGNRGCVELYSAPPAVVAAALAARPKVLGSALSGDAADVHTDFAAIRTAAAAGEPGAVRLIEGSARHLAAGVLTMVNLLDVELIVLCGPAFAGVGHLYTAAIEDILTTRAFARRGRPLSAVMSPIGEHVSAIGAAALVLHSEFAPQMLGSRLAAEV</sequence>
<dbReference type="InterPro" id="IPR000600">
    <property type="entry name" value="ROK"/>
</dbReference>
<organism evidence="2 3">
    <name type="scientific">Actinoalloteichus hoggarensis</name>
    <dbReference type="NCBI Taxonomy" id="1470176"/>
    <lineage>
        <taxon>Bacteria</taxon>
        <taxon>Bacillati</taxon>
        <taxon>Actinomycetota</taxon>
        <taxon>Actinomycetes</taxon>
        <taxon>Pseudonocardiales</taxon>
        <taxon>Pseudonocardiaceae</taxon>
        <taxon>Actinoalloteichus</taxon>
    </lineage>
</organism>
<keyword evidence="3" id="KW-1185">Reference proteome</keyword>
<dbReference type="InterPro" id="IPR043129">
    <property type="entry name" value="ATPase_NBD"/>
</dbReference>
<dbReference type="KEGG" id="ahg:AHOG_08325"/>
<dbReference type="Gene3D" id="1.10.10.10">
    <property type="entry name" value="Winged helix-like DNA-binding domain superfamily/Winged helix DNA-binding domain"/>
    <property type="match status" value="1"/>
</dbReference>
<reference evidence="2 3" key="1">
    <citation type="submission" date="2017-07" db="EMBL/GenBank/DDBJ databases">
        <title>Complete genome sequence of Actinoalloteichus hoggarensis DSM 45943, type strain of Actinoalloteichus hoggarensis.</title>
        <authorList>
            <person name="Ruckert C."/>
            <person name="Nouioui I."/>
            <person name="Willmese J."/>
            <person name="van Wezel G."/>
            <person name="Klenk H.-P."/>
            <person name="Kalinowski J."/>
            <person name="Zotchev S.B."/>
        </authorList>
    </citation>
    <scope>NUCLEOTIDE SEQUENCE [LARGE SCALE GENOMIC DNA]</scope>
    <source>
        <strain evidence="2 3">DSM 45943</strain>
    </source>
</reference>
<accession>A0A221W0N1</accession>
<evidence type="ECO:0000313" key="2">
    <source>
        <dbReference type="EMBL" id="ASO19310.1"/>
    </source>
</evidence>
<gene>
    <name evidence="2" type="primary">nagC2</name>
    <name evidence="2" type="ORF">AHOG_08325</name>
</gene>
<dbReference type="SUPFAM" id="SSF46785">
    <property type="entry name" value="Winged helix' DNA-binding domain"/>
    <property type="match status" value="1"/>
</dbReference>
<name>A0A221W0N1_9PSEU</name>
<dbReference type="InterPro" id="IPR049874">
    <property type="entry name" value="ROK_cs"/>
</dbReference>
<dbReference type="PROSITE" id="PS01125">
    <property type="entry name" value="ROK"/>
    <property type="match status" value="1"/>
</dbReference>
<evidence type="ECO:0000313" key="3">
    <source>
        <dbReference type="Proteomes" id="UP000204221"/>
    </source>
</evidence>
<dbReference type="SUPFAM" id="SSF53067">
    <property type="entry name" value="Actin-like ATPase domain"/>
    <property type="match status" value="1"/>
</dbReference>
<dbReference type="RefSeq" id="WP_093940834.1">
    <property type="nucleotide sequence ID" value="NZ_CP022521.1"/>
</dbReference>